<gene>
    <name evidence="2" type="ORF">SNAT2548_LOCUS7439</name>
</gene>
<feature type="transmembrane region" description="Helical" evidence="1">
    <location>
        <begin position="181"/>
        <end position="209"/>
    </location>
</feature>
<keyword evidence="3" id="KW-1185">Reference proteome</keyword>
<feature type="transmembrane region" description="Helical" evidence="1">
    <location>
        <begin position="221"/>
        <end position="246"/>
    </location>
</feature>
<dbReference type="AlphaFoldDB" id="A0A812JSH1"/>
<reference evidence="2" key="1">
    <citation type="submission" date="2021-02" db="EMBL/GenBank/DDBJ databases">
        <authorList>
            <person name="Dougan E. K."/>
            <person name="Rhodes N."/>
            <person name="Thang M."/>
            <person name="Chan C."/>
        </authorList>
    </citation>
    <scope>NUCLEOTIDE SEQUENCE</scope>
</reference>
<protein>
    <submittedName>
        <fullName evidence="2">Uncharacterized protein</fullName>
    </submittedName>
</protein>
<dbReference type="EMBL" id="CAJNDS010000518">
    <property type="protein sequence ID" value="CAE7214419.1"/>
    <property type="molecule type" value="Genomic_DNA"/>
</dbReference>
<name>A0A812JSH1_9DINO</name>
<evidence type="ECO:0000256" key="1">
    <source>
        <dbReference type="SAM" id="Phobius"/>
    </source>
</evidence>
<organism evidence="2 3">
    <name type="scientific">Symbiodinium natans</name>
    <dbReference type="NCBI Taxonomy" id="878477"/>
    <lineage>
        <taxon>Eukaryota</taxon>
        <taxon>Sar</taxon>
        <taxon>Alveolata</taxon>
        <taxon>Dinophyceae</taxon>
        <taxon>Suessiales</taxon>
        <taxon>Symbiodiniaceae</taxon>
        <taxon>Symbiodinium</taxon>
    </lineage>
</organism>
<keyword evidence="1" id="KW-0812">Transmembrane</keyword>
<evidence type="ECO:0000313" key="2">
    <source>
        <dbReference type="EMBL" id="CAE7214419.1"/>
    </source>
</evidence>
<dbReference type="Proteomes" id="UP000604046">
    <property type="component" value="Unassembled WGS sequence"/>
</dbReference>
<evidence type="ECO:0000313" key="3">
    <source>
        <dbReference type="Proteomes" id="UP000604046"/>
    </source>
</evidence>
<keyword evidence="1" id="KW-1133">Transmembrane helix</keyword>
<sequence>MANVCVVDPPYSITRYYDYYDVQEDALKTTQVKSPSVFKSLDLYVDAVARPGITGLGVYCFLRKNSRFSNKIRLHRWSRWTTLFMALCVADQSVAFLVERLDNINNPTPHETVDSGFMKLASTSWVFVCNALQVYITNLKLQVLGLRLTAWICQALLLLSLGTGAYEILSYFKIFDSPWTTFLSFAINVGGVLLVQCIALCSAATRALLYREGGESIRCFAFFLYVNGVLAIAGPLLSYISVVAMWANFLSRDVDLFDGLIVVPQLPMLVVTLDNGLQVLGTLLLTGMLGPKGWERPMEAFRLLAHLSGFGLASKRIAFPGKINAQATKCIASFPGKYSAEWDQAVSSIQEEQTCSLACVFLTERASGLGGHADNPDTPGHCWCRMIYGKLPAETYLSVVDMEDSSDGPMTEEKLWLKLAFKKADADAMGQVLVIKEDQPQLEWEVELSHALRDAEIKCNENHGKAPWGCQWFEEWRKNVDAAVKMEQSLHVFYFESKAGFGKLTWEKLRDAKARKEALKNTGLGASQTAEVAYLEKLGLTYEEHDIREFQDFLLKPLGVIGCICQPGT</sequence>
<proteinExistence type="predicted"/>
<accession>A0A812JSH1</accession>
<keyword evidence="1" id="KW-0472">Membrane</keyword>
<feature type="transmembrane region" description="Helical" evidence="1">
    <location>
        <begin position="148"/>
        <end position="169"/>
    </location>
</feature>
<comment type="caution">
    <text evidence="2">The sequence shown here is derived from an EMBL/GenBank/DDBJ whole genome shotgun (WGS) entry which is preliminary data.</text>
</comment>